<comment type="caution">
    <text evidence="10">The sequence shown here is derived from an EMBL/GenBank/DDBJ whole genome shotgun (WGS) entry which is preliminary data.</text>
</comment>
<name>A0ABW2U6Q6_9BACT</name>
<dbReference type="InterPro" id="IPR000326">
    <property type="entry name" value="PAP2/HPO"/>
</dbReference>
<evidence type="ECO:0000259" key="9">
    <source>
        <dbReference type="SMART" id="SM00014"/>
    </source>
</evidence>
<feature type="compositionally biased region" description="Polar residues" evidence="7">
    <location>
        <begin position="226"/>
        <end position="235"/>
    </location>
</feature>
<keyword evidence="11" id="KW-1185">Reference proteome</keyword>
<dbReference type="InterPro" id="IPR036938">
    <property type="entry name" value="PAP2/HPO_sf"/>
</dbReference>
<evidence type="ECO:0000313" key="11">
    <source>
        <dbReference type="Proteomes" id="UP001596513"/>
    </source>
</evidence>
<evidence type="ECO:0000256" key="5">
    <source>
        <dbReference type="ARBA" id="ARBA00022989"/>
    </source>
</evidence>
<dbReference type="Gene3D" id="1.20.144.10">
    <property type="entry name" value="Phosphatidic acid phosphatase type 2/haloperoxidase"/>
    <property type="match status" value="2"/>
</dbReference>
<protein>
    <submittedName>
        <fullName evidence="10">Phosphatase PAP2 family protein</fullName>
    </submittedName>
</protein>
<organism evidence="10 11">
    <name type="scientific">Hymenobacter humi</name>
    <dbReference type="NCBI Taxonomy" id="1411620"/>
    <lineage>
        <taxon>Bacteria</taxon>
        <taxon>Pseudomonadati</taxon>
        <taxon>Bacteroidota</taxon>
        <taxon>Cytophagia</taxon>
        <taxon>Cytophagales</taxon>
        <taxon>Hymenobacteraceae</taxon>
        <taxon>Hymenobacter</taxon>
    </lineage>
</organism>
<keyword evidence="5 8" id="KW-1133">Transmembrane helix</keyword>
<feature type="transmembrane region" description="Helical" evidence="8">
    <location>
        <begin position="147"/>
        <end position="168"/>
    </location>
</feature>
<feature type="domain" description="Phosphatidic acid phosphatase type 2/haloperoxidase" evidence="9">
    <location>
        <begin position="76"/>
        <end position="189"/>
    </location>
</feature>
<feature type="transmembrane region" description="Helical" evidence="8">
    <location>
        <begin position="174"/>
        <end position="192"/>
    </location>
</feature>
<evidence type="ECO:0000256" key="1">
    <source>
        <dbReference type="ARBA" id="ARBA00004651"/>
    </source>
</evidence>
<dbReference type="RefSeq" id="WP_380203082.1">
    <property type="nucleotide sequence ID" value="NZ_JBHTEK010000001.1"/>
</dbReference>
<dbReference type="SUPFAM" id="SSF48317">
    <property type="entry name" value="Acid phosphatase/Vanadium-dependent haloperoxidase"/>
    <property type="match status" value="1"/>
</dbReference>
<evidence type="ECO:0000256" key="2">
    <source>
        <dbReference type="ARBA" id="ARBA00022475"/>
    </source>
</evidence>
<keyword evidence="4" id="KW-0378">Hydrolase</keyword>
<feature type="region of interest" description="Disordered" evidence="7">
    <location>
        <begin position="211"/>
        <end position="235"/>
    </location>
</feature>
<gene>
    <name evidence="10" type="ORF">ACFQT0_12200</name>
</gene>
<keyword evidence="2" id="KW-1003">Cell membrane</keyword>
<evidence type="ECO:0000256" key="3">
    <source>
        <dbReference type="ARBA" id="ARBA00022692"/>
    </source>
</evidence>
<accession>A0ABW2U6Q6</accession>
<dbReference type="Pfam" id="PF01569">
    <property type="entry name" value="PAP2"/>
    <property type="match status" value="1"/>
</dbReference>
<keyword evidence="3 8" id="KW-0812">Transmembrane</keyword>
<sequence>MLLASLVLPWVIYGVLAKRVWETGGFVGDRRFLLFLGQHASPALDKLAIALADVGDTVPMIGLALLITVGLLWRRHLTHAWVFVLSVGGSMLLTQLLKPLFARPRPELWASIKPAFTYSFPSGHAMDTAAVAAAVSFLLWEYRPHRLGWTLGPLFALSVGWARMYLGVHYPSDVLAGWACAVGWVTGVQLLFSPVFRPLRQGAAALPGKLPAGAAPKGEAKKHQFKSQPNKGGMR</sequence>
<feature type="transmembrane region" description="Helical" evidence="8">
    <location>
        <begin position="47"/>
        <end position="73"/>
    </location>
</feature>
<evidence type="ECO:0000313" key="10">
    <source>
        <dbReference type="EMBL" id="MFC7668062.1"/>
    </source>
</evidence>
<dbReference type="Proteomes" id="UP001596513">
    <property type="component" value="Unassembled WGS sequence"/>
</dbReference>
<proteinExistence type="predicted"/>
<evidence type="ECO:0000256" key="6">
    <source>
        <dbReference type="ARBA" id="ARBA00023136"/>
    </source>
</evidence>
<dbReference type="PANTHER" id="PTHR14969:SF62">
    <property type="entry name" value="DECAPRENYLPHOSPHORYL-5-PHOSPHORIBOSE PHOSPHATASE RV3807C-RELATED"/>
    <property type="match status" value="1"/>
</dbReference>
<evidence type="ECO:0000256" key="8">
    <source>
        <dbReference type="SAM" id="Phobius"/>
    </source>
</evidence>
<dbReference type="CDD" id="cd03392">
    <property type="entry name" value="PAP2_like_2"/>
    <property type="match status" value="1"/>
</dbReference>
<keyword evidence="6 8" id="KW-0472">Membrane</keyword>
<dbReference type="SMART" id="SM00014">
    <property type="entry name" value="acidPPc"/>
    <property type="match status" value="1"/>
</dbReference>
<feature type="transmembrane region" description="Helical" evidence="8">
    <location>
        <begin position="80"/>
        <end position="101"/>
    </location>
</feature>
<reference evidence="11" key="1">
    <citation type="journal article" date="2019" name="Int. J. Syst. Evol. Microbiol.">
        <title>The Global Catalogue of Microorganisms (GCM) 10K type strain sequencing project: providing services to taxonomists for standard genome sequencing and annotation.</title>
        <authorList>
            <consortium name="The Broad Institute Genomics Platform"/>
            <consortium name="The Broad Institute Genome Sequencing Center for Infectious Disease"/>
            <person name="Wu L."/>
            <person name="Ma J."/>
        </authorList>
    </citation>
    <scope>NUCLEOTIDE SEQUENCE [LARGE SCALE GENOMIC DNA]</scope>
    <source>
        <strain evidence="11">JCM 19635</strain>
    </source>
</reference>
<comment type="subcellular location">
    <subcellularLocation>
        <location evidence="1">Cell membrane</location>
        <topology evidence="1">Multi-pass membrane protein</topology>
    </subcellularLocation>
</comment>
<feature type="transmembrane region" description="Helical" evidence="8">
    <location>
        <begin position="121"/>
        <end position="140"/>
    </location>
</feature>
<evidence type="ECO:0000256" key="7">
    <source>
        <dbReference type="SAM" id="MobiDB-lite"/>
    </source>
</evidence>
<dbReference type="EMBL" id="JBHTEK010000001">
    <property type="protein sequence ID" value="MFC7668062.1"/>
    <property type="molecule type" value="Genomic_DNA"/>
</dbReference>
<dbReference type="PANTHER" id="PTHR14969">
    <property type="entry name" value="SPHINGOSINE-1-PHOSPHATE PHOSPHOHYDROLASE"/>
    <property type="match status" value="1"/>
</dbReference>
<evidence type="ECO:0000256" key="4">
    <source>
        <dbReference type="ARBA" id="ARBA00022801"/>
    </source>
</evidence>